<dbReference type="AlphaFoldDB" id="C8W3L9"/>
<dbReference type="Proteomes" id="UP000002217">
    <property type="component" value="Chromosome"/>
</dbReference>
<dbReference type="OrthoDB" id="1787095at2"/>
<dbReference type="EMBL" id="CP001720">
    <property type="protein sequence ID" value="ACV63805.1"/>
    <property type="molecule type" value="Genomic_DNA"/>
</dbReference>
<organism evidence="2 3">
    <name type="scientific">Desulfofarcimen acetoxidans (strain ATCC 49208 / DSM 771 / KCTC 5769 / VKM B-1644 / 5575)</name>
    <name type="common">Desulfotomaculum acetoxidans</name>
    <dbReference type="NCBI Taxonomy" id="485916"/>
    <lineage>
        <taxon>Bacteria</taxon>
        <taxon>Bacillati</taxon>
        <taxon>Bacillota</taxon>
        <taxon>Clostridia</taxon>
        <taxon>Eubacteriales</taxon>
        <taxon>Peptococcaceae</taxon>
        <taxon>Desulfofarcimen</taxon>
    </lineage>
</organism>
<dbReference type="STRING" id="485916.Dtox_3053"/>
<gene>
    <name evidence="2" type="ordered locus">Dtox_3053</name>
</gene>
<accession>C8W3L9</accession>
<evidence type="ECO:0000256" key="1">
    <source>
        <dbReference type="SAM" id="Coils"/>
    </source>
</evidence>
<protein>
    <submittedName>
        <fullName evidence="2">Uncharacterized protein</fullName>
    </submittedName>
</protein>
<dbReference type="HOGENOM" id="CLU_2478238_0_0_9"/>
<keyword evidence="3" id="KW-1185">Reference proteome</keyword>
<proteinExistence type="predicted"/>
<evidence type="ECO:0000313" key="3">
    <source>
        <dbReference type="Proteomes" id="UP000002217"/>
    </source>
</evidence>
<keyword evidence="1" id="KW-0175">Coiled coil</keyword>
<reference evidence="2 3" key="1">
    <citation type="journal article" date="2009" name="Stand. Genomic Sci.">
        <title>Complete genome sequence of Desulfotomaculum acetoxidans type strain (5575).</title>
        <authorList>
            <person name="Spring S."/>
            <person name="Lapidus A."/>
            <person name="Schroder M."/>
            <person name="Gleim D."/>
            <person name="Sims D."/>
            <person name="Meincke L."/>
            <person name="Glavina Del Rio T."/>
            <person name="Tice H."/>
            <person name="Copeland A."/>
            <person name="Cheng J.F."/>
            <person name="Lucas S."/>
            <person name="Chen F."/>
            <person name="Nolan M."/>
            <person name="Bruce D."/>
            <person name="Goodwin L."/>
            <person name="Pitluck S."/>
            <person name="Ivanova N."/>
            <person name="Mavromatis K."/>
            <person name="Mikhailova N."/>
            <person name="Pati A."/>
            <person name="Chen A."/>
            <person name="Palaniappan K."/>
            <person name="Land M."/>
            <person name="Hauser L."/>
            <person name="Chang Y.J."/>
            <person name="Jeffries C.D."/>
            <person name="Chain P."/>
            <person name="Saunders E."/>
            <person name="Brettin T."/>
            <person name="Detter J.C."/>
            <person name="Goker M."/>
            <person name="Bristow J."/>
            <person name="Eisen J.A."/>
            <person name="Markowitz V."/>
            <person name="Hugenholtz P."/>
            <person name="Kyrpides N.C."/>
            <person name="Klenk H.P."/>
            <person name="Han C."/>
        </authorList>
    </citation>
    <scope>NUCLEOTIDE SEQUENCE [LARGE SCALE GENOMIC DNA]</scope>
    <source>
        <strain evidence="3">ATCC 49208 / DSM 771 / VKM B-1644</strain>
    </source>
</reference>
<feature type="coiled-coil region" evidence="1">
    <location>
        <begin position="18"/>
        <end position="45"/>
    </location>
</feature>
<dbReference type="RefSeq" id="WP_015758497.1">
    <property type="nucleotide sequence ID" value="NC_013216.1"/>
</dbReference>
<evidence type="ECO:0000313" key="2">
    <source>
        <dbReference type="EMBL" id="ACV63805.1"/>
    </source>
</evidence>
<dbReference type="KEGG" id="dae:Dtox_3053"/>
<name>C8W3L9_DESAS</name>
<sequence length="87" mass="10143">MSELKQIQDMVTELIRIVGNTNAAIEELRSDVKELKVKVSTIEVRVDANHQEVMYELKLLRSDLDFLQTKTTHNERDIYRIKNLITG</sequence>